<comment type="cofactor">
    <cofactor evidence="1">
        <name>[4Fe-4S] cluster</name>
        <dbReference type="ChEBI" id="CHEBI:49883"/>
    </cofactor>
</comment>
<dbReference type="PROSITE" id="PS01244">
    <property type="entry name" value="ACONITASE_2"/>
    <property type="match status" value="1"/>
</dbReference>
<dbReference type="NCBIfam" id="NF009520">
    <property type="entry name" value="PRK12881.1"/>
    <property type="match status" value="1"/>
</dbReference>
<proteinExistence type="inferred from homology"/>
<keyword evidence="10" id="KW-1185">Reference proteome</keyword>
<dbReference type="InterPro" id="IPR015931">
    <property type="entry name" value="Acnase/IPM_dHydase_lsu_aba_1/3"/>
</dbReference>
<accession>A0ABY4TEK3</accession>
<dbReference type="SUPFAM" id="SSF52016">
    <property type="entry name" value="LeuD/IlvD-like"/>
    <property type="match status" value="1"/>
</dbReference>
<dbReference type="SUPFAM" id="SSF53732">
    <property type="entry name" value="Aconitase iron-sulfur domain"/>
    <property type="match status" value="1"/>
</dbReference>
<dbReference type="InterPro" id="IPR044137">
    <property type="entry name" value="AcnA_IRP_Swivel"/>
</dbReference>
<feature type="domain" description="Aconitase A/isopropylmalate dehydratase small subunit swivel" evidence="8">
    <location>
        <begin position="747"/>
        <end position="876"/>
    </location>
</feature>
<keyword evidence="3" id="KW-0479">Metal-binding</keyword>
<dbReference type="NCBIfam" id="NF006757">
    <property type="entry name" value="PRK09277.1"/>
    <property type="match status" value="1"/>
</dbReference>
<keyword evidence="4" id="KW-0408">Iron</keyword>
<dbReference type="InterPro" id="IPR036008">
    <property type="entry name" value="Aconitase_4Fe-4S_dom"/>
</dbReference>
<dbReference type="Proteomes" id="UP001056383">
    <property type="component" value="Chromosome"/>
</dbReference>
<dbReference type="Gene3D" id="3.30.499.10">
    <property type="entry name" value="Aconitase, domain 3"/>
    <property type="match status" value="2"/>
</dbReference>
<dbReference type="Gene3D" id="3.20.19.10">
    <property type="entry name" value="Aconitase, domain 4"/>
    <property type="match status" value="1"/>
</dbReference>
<organism evidence="9 10">
    <name type="scientific">Streptomyces sudanensis</name>
    <dbReference type="NCBI Taxonomy" id="436397"/>
    <lineage>
        <taxon>Bacteria</taxon>
        <taxon>Bacillati</taxon>
        <taxon>Actinomycetota</taxon>
        <taxon>Actinomycetes</taxon>
        <taxon>Kitasatosporales</taxon>
        <taxon>Streptomycetaceae</taxon>
        <taxon>Streptomyces</taxon>
    </lineage>
</organism>
<keyword evidence="5" id="KW-0411">Iron-sulfur</keyword>
<name>A0ABY4TEK3_9ACTN</name>
<evidence type="ECO:0000256" key="5">
    <source>
        <dbReference type="ARBA" id="ARBA00023014"/>
    </source>
</evidence>
<dbReference type="PANTHER" id="PTHR11670">
    <property type="entry name" value="ACONITASE/IRON-RESPONSIVE ELEMENT FAMILY MEMBER"/>
    <property type="match status" value="1"/>
</dbReference>
<evidence type="ECO:0000313" key="10">
    <source>
        <dbReference type="Proteomes" id="UP001056383"/>
    </source>
</evidence>
<comment type="similarity">
    <text evidence="2">Belongs to the aconitase/IPM isomerase family.</text>
</comment>
<evidence type="ECO:0000256" key="4">
    <source>
        <dbReference type="ARBA" id="ARBA00023004"/>
    </source>
</evidence>
<protein>
    <submittedName>
        <fullName evidence="9">Aconitate hydratase</fullName>
    </submittedName>
</protein>
<sequence>MKETVVSANSFDARSTLRVGDESYEIFRLDKVEGSARLPYSLKVLLENLLRTEDGANITADHIRALGGWDSQAQPSQEIQFTPARVIMQDFTGVPCVVDLATMREAVKELGGDPSKINPLAPAELVIDHSVIADKFGTRDSFAQNVELEYGRNKERYQFLRWGQTAFDEFKVVPPGTGIVHQVNIEHLARTVMVRGGQAYPDTLVGTDSHTTMVNGLGVLGWGVGGIEAEAAMLGQPVSMLIPRVVGFKLTGELPTGTTATDLVLTITEMLRKHGVVGKFVEFYGEGVAATSLANRATIGNMSPEFGSTAAIFPIDDETLNYLKLTGRSEQQVALVEAYAKEQGLWLDPSAEPDFSEKLELDLSTVVPSIAGPKRPQDRIVLADAAEQFRRDVLNYVEAGVTGGDDREPGVPQQEQPHGVASPVDEASAESFPASDAPAYGHDDNGAGAPQHEGGAVDSVPSNPVTVTAPDGSTYELDHGAVTVAAITSCTNTSNPYVMVAAALVAKKAVEKGLTRKPWVKTTLAPGSKVVTDYFDKAGLTPYLDKVGFNLVGYGCTTCIGNSGPLPEEVSEAVNEHDLAVVSVLSGNRNFEGRINPDVKMNYLASPPLVVAYALAGSMKVDITKDALGTDQDGNSVYLRDVWPTEAEVNDVVAGAIGEDMFSKSYSDVFAGDAQWQALPIPTGDTFEWDPQSTYVRKPPYFEGMTMDPAPVEDITGARVLAKLGDSVTTDHISPAGAIKADTPAGKYLTEHGVERRDFNSYGSRRGNHEVMIRGTFANIRLRNQIAPGTEGGYTRDFTQEGGPVSFIYDASQNYQAAGIPLVVLAGKEYGSGSSRDWAAKGTALLGVKAVIAESYERIHRSNLIGMGVLPLQFPEGASAESLGLTGEETFSVSGVTELNEGTTPRTVKVTTDTGVEFDAVVRIDTPGEADYYRNGGIMQYVLRNLIRG</sequence>
<dbReference type="InterPro" id="IPR006249">
    <property type="entry name" value="Aconitase/IRP2"/>
</dbReference>
<evidence type="ECO:0000259" key="7">
    <source>
        <dbReference type="Pfam" id="PF00330"/>
    </source>
</evidence>
<dbReference type="PRINTS" id="PR00415">
    <property type="entry name" value="ACONITASE"/>
</dbReference>
<dbReference type="PROSITE" id="PS00450">
    <property type="entry name" value="ACONITASE_1"/>
    <property type="match status" value="1"/>
</dbReference>
<evidence type="ECO:0000313" key="9">
    <source>
        <dbReference type="EMBL" id="URN17376.1"/>
    </source>
</evidence>
<evidence type="ECO:0000256" key="3">
    <source>
        <dbReference type="ARBA" id="ARBA00022723"/>
    </source>
</evidence>
<dbReference type="Gene3D" id="6.10.190.10">
    <property type="match status" value="1"/>
</dbReference>
<evidence type="ECO:0000256" key="2">
    <source>
        <dbReference type="ARBA" id="ARBA00007185"/>
    </source>
</evidence>
<dbReference type="InterPro" id="IPR000573">
    <property type="entry name" value="AconitaseA/IPMdHydase_ssu_swvl"/>
</dbReference>
<feature type="region of interest" description="Disordered" evidence="6">
    <location>
        <begin position="400"/>
        <end position="470"/>
    </location>
</feature>
<evidence type="ECO:0000259" key="8">
    <source>
        <dbReference type="Pfam" id="PF00694"/>
    </source>
</evidence>
<evidence type="ECO:0000256" key="6">
    <source>
        <dbReference type="SAM" id="MobiDB-lite"/>
    </source>
</evidence>
<evidence type="ECO:0000256" key="1">
    <source>
        <dbReference type="ARBA" id="ARBA00001966"/>
    </source>
</evidence>
<reference evidence="9" key="1">
    <citation type="submission" date="2022-04" db="EMBL/GenBank/DDBJ databases">
        <title>Systematic whole-genome sequencing reveals an unexpected diversity among actinomycetoma pathogens and provides insights into their antibacterial susceptibilities.</title>
        <authorList>
            <person name="Watson A.K."/>
            <person name="Kepplinger B."/>
            <person name="Bakhiet S.M."/>
            <person name="Mhmoud N.A."/>
            <person name="Chapman J."/>
            <person name="Allenby N."/>
            <person name="Mickiewicz K."/>
            <person name="Goodfellow M."/>
            <person name="Fahal A.H."/>
            <person name="Errington J."/>
        </authorList>
    </citation>
    <scope>NUCLEOTIDE SEQUENCE</scope>
    <source>
        <strain evidence="9">SD 504</strain>
    </source>
</reference>
<gene>
    <name evidence="9" type="ORF">MW084_17220</name>
</gene>
<dbReference type="Pfam" id="PF00694">
    <property type="entry name" value="Aconitase_C"/>
    <property type="match status" value="1"/>
</dbReference>
<dbReference type="InterPro" id="IPR018136">
    <property type="entry name" value="Aconitase_4Fe-4S_BS"/>
</dbReference>
<dbReference type="EMBL" id="CP095474">
    <property type="protein sequence ID" value="URN17376.1"/>
    <property type="molecule type" value="Genomic_DNA"/>
</dbReference>
<dbReference type="InterPro" id="IPR001030">
    <property type="entry name" value="Acoase/IPM_deHydtase_lsu_aba"/>
</dbReference>
<dbReference type="CDD" id="cd01580">
    <property type="entry name" value="AcnA_IRP_Swivel"/>
    <property type="match status" value="1"/>
</dbReference>
<dbReference type="InterPro" id="IPR015928">
    <property type="entry name" value="Aconitase/3IPM_dehydase_swvl"/>
</dbReference>
<feature type="domain" description="Aconitase/3-isopropylmalate dehydratase large subunit alpha/beta/alpha" evidence="7">
    <location>
        <begin position="69"/>
        <end position="617"/>
    </location>
</feature>
<dbReference type="Pfam" id="PF00330">
    <property type="entry name" value="Aconitase"/>
    <property type="match status" value="1"/>
</dbReference>